<dbReference type="EMBL" id="AP022843">
    <property type="protein sequence ID" value="BCB06430.1"/>
    <property type="molecule type" value="Genomic_DNA"/>
</dbReference>
<protein>
    <submittedName>
        <fullName evidence="1">Uncharacterized protein</fullName>
    </submittedName>
</protein>
<keyword evidence="2" id="KW-1185">Reference proteome</keyword>
<dbReference type="AlphaFoldDB" id="A0A6F8U0K0"/>
<proteinExistence type="predicted"/>
<dbReference type="Proteomes" id="UP000502259">
    <property type="component" value="Chromosome"/>
</dbReference>
<organism evidence="1 2">
    <name type="scientific">Halomonas hydrothermalis</name>
    <dbReference type="NCBI Taxonomy" id="115561"/>
    <lineage>
        <taxon>Bacteria</taxon>
        <taxon>Pseudomonadati</taxon>
        <taxon>Pseudomonadota</taxon>
        <taxon>Gammaproteobacteria</taxon>
        <taxon>Oceanospirillales</taxon>
        <taxon>Halomonadaceae</taxon>
        <taxon>Halomonas</taxon>
    </lineage>
</organism>
<evidence type="ECO:0000313" key="1">
    <source>
        <dbReference type="EMBL" id="BCB06430.1"/>
    </source>
</evidence>
<reference evidence="1 2" key="1">
    <citation type="submission" date="2020-03" db="EMBL/GenBank/DDBJ databases">
        <title>Complete Genome Sequence of Halomonas hydrothermalis Strain Slthf2, Halophilic Bacterium Isolated from Deep-Sea Hydrothermal-Vent Environments.</title>
        <authorList>
            <person name="Takeyama N."/>
            <person name="Huang M."/>
            <person name="Sato K."/>
            <person name="Galipon J."/>
            <person name="Arakawa K."/>
        </authorList>
    </citation>
    <scope>NUCLEOTIDE SEQUENCE [LARGE SCALE GENOMIC DNA]</scope>
    <source>
        <strain evidence="1 2">Slthf2</strain>
    </source>
</reference>
<evidence type="ECO:0000313" key="2">
    <source>
        <dbReference type="Proteomes" id="UP000502259"/>
    </source>
</evidence>
<name>A0A6F8U0K0_9GAMM</name>
<gene>
    <name evidence="1" type="ORF">HHSLTHF2_03200</name>
</gene>
<accession>A0A6F8U0K0</accession>
<sequence length="58" mass="6711">MSVSCLYASGSIYREAYTQAYTARNAVWGDMKAYRHKKTRTGRAFSVIQTYMEASEFR</sequence>